<sequence length="269" mass="27856">MTGSAPGGGLPRYEIDGRAATAEGMGVLATVNYGHFTAMQVRGGRVRGLAAHLARLDAASIELFGAGLDADLVRARIRHALGDVADASVRVIVFAPDLGRPRELSVLVAVRPPAGMATTPQALRSVPYQRPLAHIKHLGGFGQLHFGRLARAEGYDEALLTGPGGVVSEGAVTNVAFVRPGGAGVVWPDAPCLHGITMQLLEPLLPGAGIPSARGPVRLADIPSYAAAFVVNSQGIAPVSRIDDVTLPVDEALMTTLTGLYASVPWDSI</sequence>
<keyword evidence="1" id="KW-0808">Transferase</keyword>
<dbReference type="NCBIfam" id="NF006734">
    <property type="entry name" value="PRK09266.1"/>
    <property type="match status" value="1"/>
</dbReference>
<dbReference type="EMBL" id="JACHGN010000003">
    <property type="protein sequence ID" value="MBB5132178.1"/>
    <property type="molecule type" value="Genomic_DNA"/>
</dbReference>
<dbReference type="GO" id="GO:0016829">
    <property type="term" value="F:lyase activity"/>
    <property type="evidence" value="ECO:0007669"/>
    <property type="project" value="UniProtKB-KW"/>
</dbReference>
<evidence type="ECO:0000313" key="2">
    <source>
        <dbReference type="Proteomes" id="UP000578449"/>
    </source>
</evidence>
<dbReference type="AlphaFoldDB" id="A0A840NXD9"/>
<gene>
    <name evidence="1" type="ORF">HNP84_001891</name>
</gene>
<dbReference type="SUPFAM" id="SSF56752">
    <property type="entry name" value="D-aminoacid aminotransferase-like PLP-dependent enzymes"/>
    <property type="match status" value="1"/>
</dbReference>
<dbReference type="Gene3D" id="3.30.470.10">
    <property type="match status" value="1"/>
</dbReference>
<evidence type="ECO:0000313" key="1">
    <source>
        <dbReference type="EMBL" id="MBB5132178.1"/>
    </source>
</evidence>
<organism evidence="1 2">
    <name type="scientific">Thermocatellispora tengchongensis</name>
    <dbReference type="NCBI Taxonomy" id="1073253"/>
    <lineage>
        <taxon>Bacteria</taxon>
        <taxon>Bacillati</taxon>
        <taxon>Actinomycetota</taxon>
        <taxon>Actinomycetes</taxon>
        <taxon>Streptosporangiales</taxon>
        <taxon>Streptosporangiaceae</taxon>
        <taxon>Thermocatellispora</taxon>
    </lineage>
</organism>
<accession>A0A840NXD9</accession>
<keyword evidence="1" id="KW-0456">Lyase</keyword>
<keyword evidence="2" id="KW-1185">Reference proteome</keyword>
<dbReference type="InterPro" id="IPR043132">
    <property type="entry name" value="BCAT-like_C"/>
</dbReference>
<proteinExistence type="predicted"/>
<dbReference type="InterPro" id="IPR036038">
    <property type="entry name" value="Aminotransferase-like"/>
</dbReference>
<name>A0A840NXD9_9ACTN</name>
<dbReference type="InterPro" id="IPR001544">
    <property type="entry name" value="Aminotrans_IV"/>
</dbReference>
<reference evidence="1 2" key="1">
    <citation type="submission" date="2020-08" db="EMBL/GenBank/DDBJ databases">
        <title>Genomic Encyclopedia of Type Strains, Phase IV (KMG-IV): sequencing the most valuable type-strain genomes for metagenomic binning, comparative biology and taxonomic classification.</title>
        <authorList>
            <person name="Goeker M."/>
        </authorList>
    </citation>
    <scope>NUCLEOTIDE SEQUENCE [LARGE SCALE GENOMIC DNA]</scope>
    <source>
        <strain evidence="1 2">DSM 45615</strain>
    </source>
</reference>
<dbReference type="Proteomes" id="UP000578449">
    <property type="component" value="Unassembled WGS sequence"/>
</dbReference>
<dbReference type="Gene3D" id="3.20.10.10">
    <property type="entry name" value="D-amino Acid Aminotransferase, subunit A, domain 2"/>
    <property type="match status" value="1"/>
</dbReference>
<keyword evidence="1" id="KW-0032">Aminotransferase</keyword>
<dbReference type="RefSeq" id="WP_185048953.1">
    <property type="nucleotide sequence ID" value="NZ_BAABIX010000055.1"/>
</dbReference>
<dbReference type="Pfam" id="PF01063">
    <property type="entry name" value="Aminotran_4"/>
    <property type="match status" value="1"/>
</dbReference>
<dbReference type="InterPro" id="IPR043131">
    <property type="entry name" value="BCAT-like_N"/>
</dbReference>
<comment type="caution">
    <text evidence="1">The sequence shown here is derived from an EMBL/GenBank/DDBJ whole genome shotgun (WGS) entry which is preliminary data.</text>
</comment>
<protein>
    <submittedName>
        <fullName evidence="1">Branched-subunit amino acid aminotransferase/4-amino-4-deoxychorismate lyase</fullName>
    </submittedName>
</protein>
<dbReference type="GO" id="GO:0008483">
    <property type="term" value="F:transaminase activity"/>
    <property type="evidence" value="ECO:0007669"/>
    <property type="project" value="UniProtKB-KW"/>
</dbReference>